<organism evidence="5 6">
    <name type="scientific">Streptomyces flaveus</name>
    <dbReference type="NCBI Taxonomy" id="66370"/>
    <lineage>
        <taxon>Bacteria</taxon>
        <taxon>Bacillati</taxon>
        <taxon>Actinomycetota</taxon>
        <taxon>Actinomycetes</taxon>
        <taxon>Kitasatosporales</taxon>
        <taxon>Streptomycetaceae</taxon>
        <taxon>Streptomyces</taxon>
        <taxon>Streptomyces aurantiacus group</taxon>
    </lineage>
</organism>
<dbReference type="Gene3D" id="3.40.50.300">
    <property type="entry name" value="P-loop containing nucleotide triphosphate hydrolases"/>
    <property type="match status" value="1"/>
</dbReference>
<dbReference type="GO" id="GO:1903805">
    <property type="term" value="P:L-valine import across plasma membrane"/>
    <property type="evidence" value="ECO:0007669"/>
    <property type="project" value="TreeGrafter"/>
</dbReference>
<gene>
    <name evidence="5" type="ORF">GCM10010094_53430</name>
</gene>
<reference evidence="5" key="2">
    <citation type="submission" date="2020-09" db="EMBL/GenBank/DDBJ databases">
        <authorList>
            <person name="Sun Q."/>
            <person name="Ohkuma M."/>
        </authorList>
    </citation>
    <scope>NUCLEOTIDE SEQUENCE</scope>
    <source>
        <strain evidence="5">JCM 3035</strain>
    </source>
</reference>
<evidence type="ECO:0000256" key="1">
    <source>
        <dbReference type="ARBA" id="ARBA00022448"/>
    </source>
</evidence>
<dbReference type="PANTHER" id="PTHR45772:SF7">
    <property type="entry name" value="AMINO ACID ABC TRANSPORTER ATP-BINDING PROTEIN"/>
    <property type="match status" value="1"/>
</dbReference>
<dbReference type="GO" id="GO:1903806">
    <property type="term" value="P:L-isoleucine import across plasma membrane"/>
    <property type="evidence" value="ECO:0007669"/>
    <property type="project" value="TreeGrafter"/>
</dbReference>
<keyword evidence="3 5" id="KW-0067">ATP-binding</keyword>
<evidence type="ECO:0000313" key="6">
    <source>
        <dbReference type="Proteomes" id="UP000637788"/>
    </source>
</evidence>
<dbReference type="GO" id="GO:0005886">
    <property type="term" value="C:plasma membrane"/>
    <property type="evidence" value="ECO:0007669"/>
    <property type="project" value="TreeGrafter"/>
</dbReference>
<dbReference type="GO" id="GO:0005304">
    <property type="term" value="F:L-valine transmembrane transporter activity"/>
    <property type="evidence" value="ECO:0007669"/>
    <property type="project" value="TreeGrafter"/>
</dbReference>
<evidence type="ECO:0000256" key="3">
    <source>
        <dbReference type="ARBA" id="ARBA00022840"/>
    </source>
</evidence>
<comment type="caution">
    <text evidence="5">The sequence shown here is derived from an EMBL/GenBank/DDBJ whole genome shotgun (WGS) entry which is preliminary data.</text>
</comment>
<feature type="domain" description="ABC transporter" evidence="4">
    <location>
        <begin position="10"/>
        <end position="243"/>
    </location>
</feature>
<evidence type="ECO:0000313" key="5">
    <source>
        <dbReference type="EMBL" id="GGK85498.1"/>
    </source>
</evidence>
<name>A0A917R3K4_9ACTN</name>
<evidence type="ECO:0000259" key="4">
    <source>
        <dbReference type="PROSITE" id="PS50893"/>
    </source>
</evidence>
<sequence>MTAPVLQPLLEVENLAVSFGALNVLEDVELAVPRGQAVGIVGPNGAGKSTLLSAISGVEPVTRGTVRLGGRDVTRASAAQRCRLGVGRSFQIPRPFGDLTVFENVLVGAQRGGGLRGTHAREQALTALETTGMLPVANKPAGGLPLLGRKRLELARALATAPELLLLDEIAGGLTESEADELVGTVLSLKEAGVTILWIEHVVKALVQVVDRLVCLAYGRIRVDGDPHKVLASPEVAEVYLGGTTA</sequence>
<keyword evidence="2" id="KW-0547">Nucleotide-binding</keyword>
<dbReference type="PROSITE" id="PS50893">
    <property type="entry name" value="ABC_TRANSPORTER_2"/>
    <property type="match status" value="1"/>
</dbReference>
<keyword evidence="1" id="KW-0813">Transport</keyword>
<dbReference type="GO" id="GO:0015192">
    <property type="term" value="F:L-phenylalanine transmembrane transporter activity"/>
    <property type="evidence" value="ECO:0007669"/>
    <property type="project" value="TreeGrafter"/>
</dbReference>
<dbReference type="EMBL" id="BMPQ01000014">
    <property type="protein sequence ID" value="GGK85498.1"/>
    <property type="molecule type" value="Genomic_DNA"/>
</dbReference>
<dbReference type="GO" id="GO:0015808">
    <property type="term" value="P:L-alanine transport"/>
    <property type="evidence" value="ECO:0007669"/>
    <property type="project" value="TreeGrafter"/>
</dbReference>
<protein>
    <submittedName>
        <fullName evidence="5">ABC transporter ATP-binding protein</fullName>
    </submittedName>
</protein>
<dbReference type="Pfam" id="PF00005">
    <property type="entry name" value="ABC_tran"/>
    <property type="match status" value="1"/>
</dbReference>
<dbReference type="CDD" id="cd03219">
    <property type="entry name" value="ABC_Mj1267_LivG_branched"/>
    <property type="match status" value="1"/>
</dbReference>
<dbReference type="InterPro" id="IPR027417">
    <property type="entry name" value="P-loop_NTPase"/>
</dbReference>
<dbReference type="PANTHER" id="PTHR45772">
    <property type="entry name" value="CONSERVED COMPONENT OF ABC TRANSPORTER FOR NATURAL AMINO ACIDS-RELATED"/>
    <property type="match status" value="1"/>
</dbReference>
<dbReference type="InterPro" id="IPR003439">
    <property type="entry name" value="ABC_transporter-like_ATP-bd"/>
</dbReference>
<reference evidence="5" key="1">
    <citation type="journal article" date="2014" name="Int. J. Syst. Evol. Microbiol.">
        <title>Complete genome sequence of Corynebacterium casei LMG S-19264T (=DSM 44701T), isolated from a smear-ripened cheese.</title>
        <authorList>
            <consortium name="US DOE Joint Genome Institute (JGI-PGF)"/>
            <person name="Walter F."/>
            <person name="Albersmeier A."/>
            <person name="Kalinowski J."/>
            <person name="Ruckert C."/>
        </authorList>
    </citation>
    <scope>NUCLEOTIDE SEQUENCE</scope>
    <source>
        <strain evidence="5">JCM 3035</strain>
    </source>
</reference>
<dbReference type="InterPro" id="IPR003593">
    <property type="entry name" value="AAA+_ATPase"/>
</dbReference>
<dbReference type="RefSeq" id="WP_213089356.1">
    <property type="nucleotide sequence ID" value="NZ_BMPQ01000014.1"/>
</dbReference>
<dbReference type="AlphaFoldDB" id="A0A917R3K4"/>
<keyword evidence="6" id="KW-1185">Reference proteome</keyword>
<dbReference type="InterPro" id="IPR051120">
    <property type="entry name" value="ABC_AA/LPS_Transport"/>
</dbReference>
<proteinExistence type="predicted"/>
<accession>A0A917R3K4</accession>
<dbReference type="SUPFAM" id="SSF52540">
    <property type="entry name" value="P-loop containing nucleoside triphosphate hydrolases"/>
    <property type="match status" value="1"/>
</dbReference>
<dbReference type="GO" id="GO:0042941">
    <property type="term" value="P:D-alanine transmembrane transport"/>
    <property type="evidence" value="ECO:0007669"/>
    <property type="project" value="TreeGrafter"/>
</dbReference>
<dbReference type="GO" id="GO:0016887">
    <property type="term" value="F:ATP hydrolysis activity"/>
    <property type="evidence" value="ECO:0007669"/>
    <property type="project" value="InterPro"/>
</dbReference>
<dbReference type="Proteomes" id="UP000637788">
    <property type="component" value="Unassembled WGS sequence"/>
</dbReference>
<dbReference type="SMART" id="SM00382">
    <property type="entry name" value="AAA"/>
    <property type="match status" value="1"/>
</dbReference>
<dbReference type="GO" id="GO:0015188">
    <property type="term" value="F:L-isoleucine transmembrane transporter activity"/>
    <property type="evidence" value="ECO:0007669"/>
    <property type="project" value="TreeGrafter"/>
</dbReference>
<dbReference type="GO" id="GO:0005524">
    <property type="term" value="F:ATP binding"/>
    <property type="evidence" value="ECO:0007669"/>
    <property type="project" value="UniProtKB-KW"/>
</dbReference>
<evidence type="ECO:0000256" key="2">
    <source>
        <dbReference type="ARBA" id="ARBA00022741"/>
    </source>
</evidence>